<keyword evidence="3" id="KW-1185">Reference proteome</keyword>
<dbReference type="Gene3D" id="3.30.870.10">
    <property type="entry name" value="Endonuclease Chain A"/>
    <property type="match status" value="1"/>
</dbReference>
<dbReference type="CDD" id="cd09124">
    <property type="entry name" value="PLDc_like_TrmB_middle"/>
    <property type="match status" value="1"/>
</dbReference>
<dbReference type="AlphaFoldDB" id="A0A2V2MRV1"/>
<dbReference type="InterPro" id="IPR036388">
    <property type="entry name" value="WH-like_DNA-bd_sf"/>
</dbReference>
<accession>A0A2V2MRV1</accession>
<gene>
    <name evidence="2" type="ORF">DK846_13355</name>
</gene>
<feature type="domain" description="Transcription regulator TrmB N-terminal" evidence="1">
    <location>
        <begin position="11"/>
        <end position="77"/>
    </location>
</feature>
<name>A0A2V2MRV1_9EURY</name>
<dbReference type="Proteomes" id="UP000245657">
    <property type="component" value="Unassembled WGS sequence"/>
</dbReference>
<organism evidence="2 3">
    <name type="scientific">Methanospirillum lacunae</name>
    <dbReference type="NCBI Taxonomy" id="668570"/>
    <lineage>
        <taxon>Archaea</taxon>
        <taxon>Methanobacteriati</taxon>
        <taxon>Methanobacteriota</taxon>
        <taxon>Stenosarchaea group</taxon>
        <taxon>Methanomicrobia</taxon>
        <taxon>Methanomicrobiales</taxon>
        <taxon>Methanospirillaceae</taxon>
        <taxon>Methanospirillum</taxon>
    </lineage>
</organism>
<dbReference type="EMBL" id="QGMY01000009">
    <property type="protein sequence ID" value="PWR70964.1"/>
    <property type="molecule type" value="Genomic_DNA"/>
</dbReference>
<dbReference type="InterPro" id="IPR002831">
    <property type="entry name" value="Tscrpt_reg_TrmB_N"/>
</dbReference>
<dbReference type="InterPro" id="IPR051797">
    <property type="entry name" value="TrmB-like"/>
</dbReference>
<proteinExistence type="predicted"/>
<evidence type="ECO:0000313" key="2">
    <source>
        <dbReference type="EMBL" id="PWR70964.1"/>
    </source>
</evidence>
<sequence>MTMDTKTIRLLQRLGLTAYEAKAYAVLAQAGTLSPFDLAEESGIPRTKIYDTIRRLEREDLVLVEKGRPSKISAICPTEAIRGRKAILDAEIDQMTNEFKMNFDKRKEQDIPRSSIIHGLDNIVVRTADMMRRAKASLYLFGTLYYPEEVEPIRQQIEVVKKRGVIIRISTNNPVLVKKKIVDVSESFSKVINDIQVAPEPFIRTLTIDNKEMLMMFPLPESDQEYRENVIALWIENETVTKAINNVFNITWGNRNWVSQS</sequence>
<dbReference type="PANTHER" id="PTHR34293">
    <property type="entry name" value="HTH-TYPE TRANSCRIPTIONAL REGULATOR TRMBL2"/>
    <property type="match status" value="1"/>
</dbReference>
<dbReference type="InterPro" id="IPR036390">
    <property type="entry name" value="WH_DNA-bd_sf"/>
</dbReference>
<evidence type="ECO:0000313" key="3">
    <source>
        <dbReference type="Proteomes" id="UP000245657"/>
    </source>
</evidence>
<reference evidence="2 3" key="1">
    <citation type="submission" date="2018-05" db="EMBL/GenBank/DDBJ databases">
        <title>Draft genome of Methanospirillum lacunae Ki8-1.</title>
        <authorList>
            <person name="Dueholm M.S."/>
            <person name="Nielsen P.H."/>
            <person name="Bakmann L.F."/>
            <person name="Otzen D.E."/>
        </authorList>
    </citation>
    <scope>NUCLEOTIDE SEQUENCE [LARGE SCALE GENOMIC DNA]</scope>
    <source>
        <strain evidence="2 3">Ki8-1</strain>
    </source>
</reference>
<dbReference type="SUPFAM" id="SSF46785">
    <property type="entry name" value="Winged helix' DNA-binding domain"/>
    <property type="match status" value="1"/>
</dbReference>
<dbReference type="OrthoDB" id="30795at2157"/>
<protein>
    <submittedName>
        <fullName evidence="2">TrmB family transcriptional regulator</fullName>
    </submittedName>
</protein>
<dbReference type="Gene3D" id="1.10.10.10">
    <property type="entry name" value="Winged helix-like DNA-binding domain superfamily/Winged helix DNA-binding domain"/>
    <property type="match status" value="1"/>
</dbReference>
<dbReference type="PANTHER" id="PTHR34293:SF1">
    <property type="entry name" value="HTH-TYPE TRANSCRIPTIONAL REGULATOR TRMBL2"/>
    <property type="match status" value="1"/>
</dbReference>
<dbReference type="Pfam" id="PF01978">
    <property type="entry name" value="TrmB"/>
    <property type="match status" value="1"/>
</dbReference>
<comment type="caution">
    <text evidence="2">The sequence shown here is derived from an EMBL/GenBank/DDBJ whole genome shotgun (WGS) entry which is preliminary data.</text>
</comment>
<evidence type="ECO:0000259" key="1">
    <source>
        <dbReference type="Pfam" id="PF01978"/>
    </source>
</evidence>